<keyword evidence="2" id="KW-1185">Reference proteome</keyword>
<protein>
    <recommendedName>
        <fullName evidence="3">F-box domain-containing protein</fullName>
    </recommendedName>
</protein>
<evidence type="ECO:0000313" key="1">
    <source>
        <dbReference type="EMBL" id="KYR01056.1"/>
    </source>
</evidence>
<accession>A0A152A496</accession>
<evidence type="ECO:0000313" key="2">
    <source>
        <dbReference type="Proteomes" id="UP000076078"/>
    </source>
</evidence>
<sequence>MKEEKKEINYFQQYFGNLTTELYIDRYCLYCGDNEVHYCPKEIESIDSLNSTEFNNLIATFFDWCSKSDEEVDIINKQHYNDNTKKKRNHLYVTHVLIQHLFGSLYYNKFTQWIDSKSPRQRLISYIFVLGSKSEALKGYHIRVFEKMTEDLILFQIFRREMKTKDNRSYHLPKATVLKVLERIANEKNRKILELIDYQHLFNMIDNDFDYPIELLIKLINLDINMLTTLLVTVIRDQVKTLKIDTQKPIEFYKNLIIQIIKELDLIVWFYEIFGDKFSKFLEGIVIDDTYPTSDRLNILLHTKLFNFKFKNEMATKINSLIFNSSQTSYAFCYTFYKQLDENGFIELEKLFHKDKYYFFLAIPKEMVTNEIRQNYRDSMSSYSNNLDMIKIIILFKILDRAEAMQIFTSQLDLISWNHSFKSDIITILDDLDLLLDYSRLIIGINSQIDGLFNLLQSLTRLWSIFFNTLSKMTKPAIINLVIDMIRKNSKLIVSIYKGSQSYHQALFGNQQVPNALLEGDFENAISLFRSYLKIDLYSASPASKSNLYLVMNRYEDVERDVIFRVGKLYLAVLVNIITDFSEWGQTGLNMMLSNIENYQLITNAIERYYSCSDGQIAVVNKQSIPDQVYKFMEFWLFLNITQQTEDKIYLISKYYNDITKLYENEKPNGLTKLFFIETPLNAKFCKSSDLFKQFYFTLPPIATDRLVNTKLGYLLHLEKHKYLNKNNGNVVRNTQPPMSMIKKIIHHFSYDPIVRNIQLPMLMIKRIIHHFFYDPTIHNLEKVEISKVSKQWFHLCSDILSNNVDERNRSYIPIFRYSKINIEYKYSLWKNYPKSINWETLKSLPWNLIDILLYGHLECLNISLNYNGWFLERDTQLKTLIVTLYSPVEEPLIFDGILNHSPLIESIEFIVHSNWLYLYSTIESILSLQLPNLKDINFYFCYNLRNPIGIHLNNLKNKFEKLPKFNILSVFEYISFSGFNTVGIRTTDVNIPKMIEFYKDSLSTVKDAISFTINTITHIIPLIEFIDQHHPINSLSLILGQIPNIEISIDQIQTIFNRLNEVTNINIFSMCIQLEKSPSPYSILSPNDWKSINLGKFKYPNTIYTKFYQTLK</sequence>
<reference evidence="1 2" key="1">
    <citation type="submission" date="2015-12" db="EMBL/GenBank/DDBJ databases">
        <title>Dictyostelia acquired genes for synthesis and detection of signals that induce cell-type specialization by lateral gene transfer from prokaryotes.</title>
        <authorList>
            <person name="Gloeckner G."/>
            <person name="Schaap P."/>
        </authorList>
    </citation>
    <scope>NUCLEOTIDE SEQUENCE [LARGE SCALE GENOMIC DNA]</scope>
    <source>
        <strain evidence="1 2">TK</strain>
    </source>
</reference>
<gene>
    <name evidence="1" type="ORF">DLAC_02150</name>
</gene>
<dbReference type="AlphaFoldDB" id="A0A152A496"/>
<organism evidence="1 2">
    <name type="scientific">Tieghemostelium lacteum</name>
    <name type="common">Slime mold</name>
    <name type="synonym">Dictyostelium lacteum</name>
    <dbReference type="NCBI Taxonomy" id="361077"/>
    <lineage>
        <taxon>Eukaryota</taxon>
        <taxon>Amoebozoa</taxon>
        <taxon>Evosea</taxon>
        <taxon>Eumycetozoa</taxon>
        <taxon>Dictyostelia</taxon>
        <taxon>Dictyosteliales</taxon>
        <taxon>Raperosteliaceae</taxon>
        <taxon>Tieghemostelium</taxon>
    </lineage>
</organism>
<dbReference type="InParanoid" id="A0A152A496"/>
<dbReference type="Proteomes" id="UP000076078">
    <property type="component" value="Unassembled WGS sequence"/>
</dbReference>
<evidence type="ECO:0008006" key="3">
    <source>
        <dbReference type="Google" id="ProtNLM"/>
    </source>
</evidence>
<comment type="caution">
    <text evidence="1">The sequence shown here is derived from an EMBL/GenBank/DDBJ whole genome shotgun (WGS) entry which is preliminary data.</text>
</comment>
<name>A0A152A496_TIELA</name>
<proteinExistence type="predicted"/>
<dbReference type="EMBL" id="LODT01000011">
    <property type="protein sequence ID" value="KYR01056.1"/>
    <property type="molecule type" value="Genomic_DNA"/>
</dbReference>